<name>A0AAV5RN57_STABA</name>
<organism evidence="2 3">
    <name type="scientific">Starmerella bacillaris</name>
    <name type="common">Yeast</name>
    <name type="synonym">Candida zemplinina</name>
    <dbReference type="NCBI Taxonomy" id="1247836"/>
    <lineage>
        <taxon>Eukaryota</taxon>
        <taxon>Fungi</taxon>
        <taxon>Dikarya</taxon>
        <taxon>Ascomycota</taxon>
        <taxon>Saccharomycotina</taxon>
        <taxon>Dipodascomycetes</taxon>
        <taxon>Dipodascales</taxon>
        <taxon>Trichomonascaceae</taxon>
        <taxon>Starmerella</taxon>
    </lineage>
</organism>
<dbReference type="AlphaFoldDB" id="A0AAV5RN57"/>
<feature type="compositionally biased region" description="Basic and acidic residues" evidence="1">
    <location>
        <begin position="75"/>
        <end position="84"/>
    </location>
</feature>
<feature type="compositionally biased region" description="Polar residues" evidence="1">
    <location>
        <begin position="128"/>
        <end position="152"/>
    </location>
</feature>
<gene>
    <name evidence="2" type="ORF">DASB73_031610</name>
</gene>
<feature type="compositionally biased region" description="Basic and acidic residues" evidence="1">
    <location>
        <begin position="176"/>
        <end position="185"/>
    </location>
</feature>
<reference evidence="2 3" key="1">
    <citation type="journal article" date="2023" name="Elife">
        <title>Identification of key yeast species and microbe-microbe interactions impacting larval growth of Drosophila in the wild.</title>
        <authorList>
            <person name="Mure A."/>
            <person name="Sugiura Y."/>
            <person name="Maeda R."/>
            <person name="Honda K."/>
            <person name="Sakurai N."/>
            <person name="Takahashi Y."/>
            <person name="Watada M."/>
            <person name="Katoh T."/>
            <person name="Gotoh A."/>
            <person name="Gotoh Y."/>
            <person name="Taniguchi I."/>
            <person name="Nakamura K."/>
            <person name="Hayashi T."/>
            <person name="Katayama T."/>
            <person name="Uemura T."/>
            <person name="Hattori Y."/>
        </authorList>
    </citation>
    <scope>NUCLEOTIDE SEQUENCE [LARGE SCALE GENOMIC DNA]</scope>
    <source>
        <strain evidence="2 3">SB-73</strain>
    </source>
</reference>
<evidence type="ECO:0000256" key="1">
    <source>
        <dbReference type="SAM" id="MobiDB-lite"/>
    </source>
</evidence>
<accession>A0AAV5RN57</accession>
<dbReference type="Proteomes" id="UP001362899">
    <property type="component" value="Unassembled WGS sequence"/>
</dbReference>
<proteinExistence type="predicted"/>
<evidence type="ECO:0000313" key="2">
    <source>
        <dbReference type="EMBL" id="GMM52198.1"/>
    </source>
</evidence>
<dbReference type="EMBL" id="BTGC01000008">
    <property type="protein sequence ID" value="GMM52198.1"/>
    <property type="molecule type" value="Genomic_DNA"/>
</dbReference>
<sequence length="207" mass="23493">MVLHDNKWDRRAKNRYIKKHGLAKETEIEPKEKIEIAPPKQVFETLPDFESNPELDALLAASRISRPNEESSQQEETRESVEEIEKRKTLFEEANAKVERSKLNQAIKTRIGRSNKLKSKESYVKTIGGTQPSESTEHTPNPHTFVAGTNSPDSEENFDDFLNAVTNQSKSKSKSKSTETKETAIAEETYKPTSVIEESQNFLDALI</sequence>
<feature type="region of interest" description="Disordered" evidence="1">
    <location>
        <begin position="114"/>
        <end position="185"/>
    </location>
</feature>
<comment type="caution">
    <text evidence="2">The sequence shown here is derived from an EMBL/GenBank/DDBJ whole genome shotgun (WGS) entry which is preliminary data.</text>
</comment>
<keyword evidence="3" id="KW-1185">Reference proteome</keyword>
<feature type="region of interest" description="Disordered" evidence="1">
    <location>
        <begin position="59"/>
        <end position="84"/>
    </location>
</feature>
<evidence type="ECO:0000313" key="3">
    <source>
        <dbReference type="Proteomes" id="UP001362899"/>
    </source>
</evidence>
<protein>
    <submittedName>
        <fullName evidence="2">Uncharacterized protein</fullName>
    </submittedName>
</protein>